<proteinExistence type="predicted"/>
<accession>A0ABP0UU97</accession>
<keyword evidence="6" id="KW-1185">Reference proteome</keyword>
<evidence type="ECO:0000259" key="4">
    <source>
        <dbReference type="PROSITE" id="PS50102"/>
    </source>
</evidence>
<dbReference type="Pfam" id="PF00076">
    <property type="entry name" value="RRM_1"/>
    <property type="match status" value="2"/>
</dbReference>
<feature type="compositionally biased region" description="Acidic residues" evidence="3">
    <location>
        <begin position="57"/>
        <end position="68"/>
    </location>
</feature>
<organism evidence="5 6">
    <name type="scientific">Sphagnum troendelagicum</name>
    <dbReference type="NCBI Taxonomy" id="128251"/>
    <lineage>
        <taxon>Eukaryota</taxon>
        <taxon>Viridiplantae</taxon>
        <taxon>Streptophyta</taxon>
        <taxon>Embryophyta</taxon>
        <taxon>Bryophyta</taxon>
        <taxon>Sphagnophytina</taxon>
        <taxon>Sphagnopsida</taxon>
        <taxon>Sphagnales</taxon>
        <taxon>Sphagnaceae</taxon>
        <taxon>Sphagnum</taxon>
    </lineage>
</organism>
<dbReference type="Gene3D" id="3.30.70.330">
    <property type="match status" value="2"/>
</dbReference>
<dbReference type="InterPro" id="IPR000504">
    <property type="entry name" value="RRM_dom"/>
</dbReference>
<evidence type="ECO:0000256" key="3">
    <source>
        <dbReference type="SAM" id="MobiDB-lite"/>
    </source>
</evidence>
<dbReference type="SUPFAM" id="SSF54928">
    <property type="entry name" value="RNA-binding domain, RBD"/>
    <property type="match status" value="2"/>
</dbReference>
<evidence type="ECO:0000313" key="6">
    <source>
        <dbReference type="Proteomes" id="UP001497512"/>
    </source>
</evidence>
<keyword evidence="1 2" id="KW-0694">RNA-binding</keyword>
<dbReference type="PROSITE" id="PS50102">
    <property type="entry name" value="RRM"/>
    <property type="match status" value="2"/>
</dbReference>
<dbReference type="InterPro" id="IPR050886">
    <property type="entry name" value="RNA-binding_reg"/>
</dbReference>
<reference evidence="5" key="1">
    <citation type="submission" date="2024-02" db="EMBL/GenBank/DDBJ databases">
        <authorList>
            <consortium name="ELIXIR-Norway"/>
            <consortium name="Elixir Norway"/>
        </authorList>
    </citation>
    <scope>NUCLEOTIDE SEQUENCE</scope>
</reference>
<evidence type="ECO:0000256" key="1">
    <source>
        <dbReference type="ARBA" id="ARBA00022884"/>
    </source>
</evidence>
<evidence type="ECO:0000256" key="2">
    <source>
        <dbReference type="PROSITE-ProRule" id="PRU00176"/>
    </source>
</evidence>
<sequence length="462" mass="49778">MEGSSPVFGSGVGEEEEEEYAAAVQGRSSSGGFTHEGSVSQLLSQVQQQSPERDKTLEEEEEQEEQEEGNSYQKAAKTDDSRKMEENGAITGGLTPSAFEISKEDVKKLIELFNKEQLVEILEDAATRHEDVLEEIRKLADKDPAHRKIFVRGLGWDTTSDTLKTVFAQFGEVEEGAVILDKGTGKSRGFGFVTFRHMDGAQRSLKEPSKRIDGRMTVCQLAATGATVVSSTQEVGQRKIYVGNVPMDLAADRLLALFAGFGEIEEGPLGFDKFTGRSRGFALIIFKTVEAAKRALQEPIKTIDGQQMYCKLAVEGQKQRQGLSSHNQNLGNLNGSMNPSYSLTQSLNPSLGHSSLNASLNPSLTPGVGQVQTSLGMASYGTHLGVSPYGTQQSGLSGQPTAYSSMGGLPLYGSAANSVASQQAAVFQATGGHYAYASYQNPQLPVSSAPQHSNPKRFYMSH</sequence>
<dbReference type="InterPro" id="IPR035979">
    <property type="entry name" value="RBD_domain_sf"/>
</dbReference>
<protein>
    <recommendedName>
        <fullName evidence="4">RRM domain-containing protein</fullName>
    </recommendedName>
</protein>
<gene>
    <name evidence="5" type="ORF">CSSPTR1EN2_LOCUS19680</name>
</gene>
<feature type="domain" description="RRM" evidence="4">
    <location>
        <begin position="147"/>
        <end position="224"/>
    </location>
</feature>
<feature type="region of interest" description="Disordered" evidence="3">
    <location>
        <begin position="1"/>
        <end position="95"/>
    </location>
</feature>
<evidence type="ECO:0000313" key="5">
    <source>
        <dbReference type="EMBL" id="CAK9229332.1"/>
    </source>
</evidence>
<dbReference type="PANTHER" id="PTHR48024">
    <property type="entry name" value="GEO13361P1-RELATED"/>
    <property type="match status" value="1"/>
</dbReference>
<feature type="compositionally biased region" description="Basic and acidic residues" evidence="3">
    <location>
        <begin position="76"/>
        <end position="86"/>
    </location>
</feature>
<dbReference type="EMBL" id="OZ019898">
    <property type="protein sequence ID" value="CAK9229332.1"/>
    <property type="molecule type" value="Genomic_DNA"/>
</dbReference>
<name>A0ABP0UU97_9BRYO</name>
<dbReference type="InterPro" id="IPR012677">
    <property type="entry name" value="Nucleotide-bd_a/b_plait_sf"/>
</dbReference>
<feature type="domain" description="RRM" evidence="4">
    <location>
        <begin position="238"/>
        <end position="326"/>
    </location>
</feature>
<feature type="region of interest" description="Disordered" evidence="3">
    <location>
        <begin position="321"/>
        <end position="344"/>
    </location>
</feature>
<dbReference type="SMART" id="SM00360">
    <property type="entry name" value="RRM"/>
    <property type="match status" value="2"/>
</dbReference>
<feature type="compositionally biased region" description="Low complexity" evidence="3">
    <location>
        <begin position="38"/>
        <end position="50"/>
    </location>
</feature>
<dbReference type="Proteomes" id="UP001497512">
    <property type="component" value="Chromosome 6"/>
</dbReference>
<dbReference type="PANTHER" id="PTHR48024:SF25">
    <property type="entry name" value="UBP1-ASSOCIATED PROTEIN 2C"/>
    <property type="match status" value="1"/>
</dbReference>